<sequence length="153" mass="16754">MSVFFAGASVVATLPLVLTAERAGLIDCGTSSVLAAARLAVPGWFFHRLSIWLAWTIVSDDSKVVEVEVVYQWKPSRRENCRKIGHNANQCKPKMIYTPTVSDIPAPPSMLDPLNVIEQEAIRTHVAPKILGPVIHTTNPFEVLQTDDVHAVG</sequence>
<evidence type="ECO:0000256" key="1">
    <source>
        <dbReference type="SAM" id="SignalP"/>
    </source>
</evidence>
<comment type="caution">
    <text evidence="2">The sequence shown here is derived from an EMBL/GenBank/DDBJ whole genome shotgun (WGS) entry which is preliminary data.</text>
</comment>
<name>A0AAD3S0F0_NEPGR</name>
<gene>
    <name evidence="2" type="ORF">Nepgr_003914</name>
</gene>
<feature type="chain" id="PRO_5042242739" evidence="1">
    <location>
        <begin position="20"/>
        <end position="153"/>
    </location>
</feature>
<dbReference type="EMBL" id="BSYO01000003">
    <property type="protein sequence ID" value="GMH02075.1"/>
    <property type="molecule type" value="Genomic_DNA"/>
</dbReference>
<protein>
    <submittedName>
        <fullName evidence="2">Uncharacterized protein</fullName>
    </submittedName>
</protein>
<feature type="signal peptide" evidence="1">
    <location>
        <begin position="1"/>
        <end position="19"/>
    </location>
</feature>
<evidence type="ECO:0000313" key="3">
    <source>
        <dbReference type="Proteomes" id="UP001279734"/>
    </source>
</evidence>
<dbReference type="Proteomes" id="UP001279734">
    <property type="component" value="Unassembled WGS sequence"/>
</dbReference>
<evidence type="ECO:0000313" key="2">
    <source>
        <dbReference type="EMBL" id="GMH02075.1"/>
    </source>
</evidence>
<keyword evidence="3" id="KW-1185">Reference proteome</keyword>
<accession>A0AAD3S0F0</accession>
<keyword evidence="1" id="KW-0732">Signal</keyword>
<organism evidence="2 3">
    <name type="scientific">Nepenthes gracilis</name>
    <name type="common">Slender pitcher plant</name>
    <dbReference type="NCBI Taxonomy" id="150966"/>
    <lineage>
        <taxon>Eukaryota</taxon>
        <taxon>Viridiplantae</taxon>
        <taxon>Streptophyta</taxon>
        <taxon>Embryophyta</taxon>
        <taxon>Tracheophyta</taxon>
        <taxon>Spermatophyta</taxon>
        <taxon>Magnoliopsida</taxon>
        <taxon>eudicotyledons</taxon>
        <taxon>Gunneridae</taxon>
        <taxon>Pentapetalae</taxon>
        <taxon>Caryophyllales</taxon>
        <taxon>Nepenthaceae</taxon>
        <taxon>Nepenthes</taxon>
    </lineage>
</organism>
<dbReference type="AlphaFoldDB" id="A0AAD3S0F0"/>
<proteinExistence type="predicted"/>
<reference evidence="2" key="1">
    <citation type="submission" date="2023-05" db="EMBL/GenBank/DDBJ databases">
        <title>Nepenthes gracilis genome sequencing.</title>
        <authorList>
            <person name="Fukushima K."/>
        </authorList>
    </citation>
    <scope>NUCLEOTIDE SEQUENCE</scope>
    <source>
        <strain evidence="2">SING2019-196</strain>
    </source>
</reference>